<dbReference type="EMBL" id="ML737181">
    <property type="protein sequence ID" value="KAE8337357.1"/>
    <property type="molecule type" value="Genomic_DNA"/>
</dbReference>
<accession>A0A5N6XW25</accession>
<dbReference type="Proteomes" id="UP000325558">
    <property type="component" value="Unassembled WGS sequence"/>
</dbReference>
<reference evidence="2" key="1">
    <citation type="submission" date="2019-04" db="EMBL/GenBank/DDBJ databases">
        <title>Friends and foes A comparative genomics study of 23 Aspergillus species from section Flavi.</title>
        <authorList>
            <consortium name="DOE Joint Genome Institute"/>
            <person name="Kjaerbolling I."/>
            <person name="Vesth T."/>
            <person name="Frisvad J.C."/>
            <person name="Nybo J.L."/>
            <person name="Theobald S."/>
            <person name="Kildgaard S."/>
            <person name="Isbrandt T."/>
            <person name="Kuo A."/>
            <person name="Sato A."/>
            <person name="Lyhne E.K."/>
            <person name="Kogle M.E."/>
            <person name="Wiebenga A."/>
            <person name="Kun R.S."/>
            <person name="Lubbers R.J."/>
            <person name="Makela M.R."/>
            <person name="Barry K."/>
            <person name="Chovatia M."/>
            <person name="Clum A."/>
            <person name="Daum C."/>
            <person name="Haridas S."/>
            <person name="He G."/>
            <person name="LaButti K."/>
            <person name="Lipzen A."/>
            <person name="Mondo S."/>
            <person name="Riley R."/>
            <person name="Salamov A."/>
            <person name="Simmons B.A."/>
            <person name="Magnuson J.K."/>
            <person name="Henrissat B."/>
            <person name="Mortensen U.H."/>
            <person name="Larsen T.O."/>
            <person name="Devries R.P."/>
            <person name="Grigoriev I.V."/>
            <person name="Machida M."/>
            <person name="Baker S.E."/>
            <person name="Andersen M.R."/>
        </authorList>
    </citation>
    <scope>NUCLEOTIDE SEQUENCE</scope>
    <source>
        <strain evidence="2">CBS 117612</strain>
    </source>
</reference>
<evidence type="ECO:0000256" key="1">
    <source>
        <dbReference type="SAM" id="MobiDB-lite"/>
    </source>
</evidence>
<evidence type="ECO:0000313" key="2">
    <source>
        <dbReference type="EMBL" id="KAE8337357.1"/>
    </source>
</evidence>
<name>A0A5N6XW25_9EURO</name>
<gene>
    <name evidence="2" type="ORF">BDV24DRAFT_177767</name>
</gene>
<organism evidence="2">
    <name type="scientific">Aspergillus arachidicola</name>
    <dbReference type="NCBI Taxonomy" id="656916"/>
    <lineage>
        <taxon>Eukaryota</taxon>
        <taxon>Fungi</taxon>
        <taxon>Dikarya</taxon>
        <taxon>Ascomycota</taxon>
        <taxon>Pezizomycotina</taxon>
        <taxon>Eurotiomycetes</taxon>
        <taxon>Eurotiomycetidae</taxon>
        <taxon>Eurotiales</taxon>
        <taxon>Aspergillaceae</taxon>
        <taxon>Aspergillus</taxon>
        <taxon>Aspergillus subgen. Circumdati</taxon>
    </lineage>
</organism>
<protein>
    <submittedName>
        <fullName evidence="2">Uncharacterized protein</fullName>
    </submittedName>
</protein>
<proteinExistence type="predicted"/>
<dbReference type="OrthoDB" id="3549294at2759"/>
<sequence>MDSPLIGPKISPVSHPCPSLRQNNDILQPSKEQENTALERSRAYWYSIASNAYAYLDNGLAPEFTNPQHTLHKIPRFPCRLKAQFARPLGTTPIFALCSDTSSTWRLVGNSDCESVKKERTKSALVQIGTASTIPYSFCGKVFSHWVGMTAEKDTGPNYLGILAIGWCYILSAQLIEMQGGSAIMRYTDSLADCSGESPSSSSEEAYHIDAGEVDERIVRWWSAILAKHEGWKAIVKDGPDDEFVAPWSVSRICETPFILTQKRDSLSPTQTPLSSDEAFYALLEFAHLHDLGSQVPIALTIAMSFPMHRYYGMEVKLPLQGEHGGKIPLTTPGAPAMWSQLKQDLPYYMTLSCSPEAMISTLCGSFWQPDVPCNMVSQWLRPVLEEVLCDAPEGKCEEVLALIGAIRRPSVAALWIGAAVSGIGPKLLEKARRGRPPLDSIAFPWTGASQSFMDDAGSGPYTWGDPEYISRPDVWRLLHLSPTEEDELSYDYGPMTPWEPCGASLTTNCALRVTSHLKCPRHEYRYEHWSWELEGGETVQDYGFLKRYPSRLTAEPFNIPDSKVASHSFEKRELDTNREASEEASLEVFRWFVFGGEGLPPEKIYHDGLFQEIWEQDDDSVELGEADHQHSQETTQLADKIWHMKLIISGYIDQGDQIACKSSFAKVYSFTETNLLVILVIYT</sequence>
<feature type="region of interest" description="Disordered" evidence="1">
    <location>
        <begin position="1"/>
        <end position="33"/>
    </location>
</feature>
<dbReference type="AlphaFoldDB" id="A0A5N6XW25"/>